<evidence type="ECO:0000313" key="3">
    <source>
        <dbReference type="Proteomes" id="UP000196138"/>
    </source>
</evidence>
<dbReference type="InterPro" id="IPR050483">
    <property type="entry name" value="CoA-transferase_III_domain"/>
</dbReference>
<dbReference type="SUPFAM" id="SSF89796">
    <property type="entry name" value="CoA-transferase family III (CaiB/BaiF)"/>
    <property type="match status" value="1"/>
</dbReference>
<accession>A0A1Y0EN70</accession>
<dbReference type="Pfam" id="PF02515">
    <property type="entry name" value="CoA_transf_3"/>
    <property type="match status" value="1"/>
</dbReference>
<name>A0A1Y0EN70_9BURK</name>
<dbReference type="Gene3D" id="3.30.1540.10">
    <property type="entry name" value="formyl-coa transferase, domain 3"/>
    <property type="match status" value="1"/>
</dbReference>
<dbReference type="OrthoDB" id="8676383at2"/>
<reference evidence="2 3" key="1">
    <citation type="submission" date="2017-05" db="EMBL/GenBank/DDBJ databases">
        <authorList>
            <person name="Song R."/>
            <person name="Chenine A.L."/>
            <person name="Ruprecht R.M."/>
        </authorList>
    </citation>
    <scope>NUCLEOTIDE SEQUENCE [LARGE SCALE GENOMIC DNA]</scope>
    <source>
        <strain evidence="2 3">DSM 26136</strain>
    </source>
</reference>
<dbReference type="PANTHER" id="PTHR48207">
    <property type="entry name" value="SUCCINATE--HYDROXYMETHYLGLUTARATE COA-TRANSFERASE"/>
    <property type="match status" value="1"/>
</dbReference>
<gene>
    <name evidence="2" type="ORF">CCO03_09425</name>
</gene>
<dbReference type="Gene3D" id="3.40.50.10540">
    <property type="entry name" value="Crotonobetainyl-coa:carnitine coa-transferase, domain 1"/>
    <property type="match status" value="1"/>
</dbReference>
<dbReference type="EMBL" id="CP021455">
    <property type="protein sequence ID" value="ARU04868.1"/>
    <property type="molecule type" value="Genomic_DNA"/>
</dbReference>
<sequence length="409" mass="43749">MSGILDGIKVLDLSRVIAGPMTTQNLADMGATVIKVERPGEGDDTRRIGPFYRVRDAAGNEVEADDSSGFLAYNRGKKSITLDISRPEGQEMVRQLADQCDVVMENYKVGTMARYGLDYDTLSKRNPRLVYCSISGFGQTGPLAKRAAYDFILQGYTGMMSTCGHADGEPGGGPMRTAVALTDVVTGLYATTAIVSALYHRLNTGEGQYIDMALMDGAMATNGHLAIGYLVGGVPQPRAGNGNPTGAPSGVFPAKDGSLIVAAGNNGQFQLLCKALGLDDMASDPRYTNNTERCLNRDTLHARITESLRDLTVEEAVNRIGAAGVPCGPVHTLDQAFAQEQIQHRGLALQLPHSRGFDVPSLRSPLRFSKTPVEHKAPPMLGEHTDEVLGEMLGLSPEQIRALESQGLV</sequence>
<dbReference type="InterPro" id="IPR023606">
    <property type="entry name" value="CoA-Trfase_III_dom_1_sf"/>
</dbReference>
<proteinExistence type="predicted"/>
<keyword evidence="3" id="KW-1185">Reference proteome</keyword>
<keyword evidence="1 2" id="KW-0808">Transferase</keyword>
<dbReference type="InterPro" id="IPR044855">
    <property type="entry name" value="CoA-Trfase_III_dom3_sf"/>
</dbReference>
<dbReference type="PANTHER" id="PTHR48207:SF3">
    <property type="entry name" value="SUCCINATE--HYDROXYMETHYLGLUTARATE COA-TRANSFERASE"/>
    <property type="match status" value="1"/>
</dbReference>
<organism evidence="2 3">
    <name type="scientific">Comamonas serinivorans</name>
    <dbReference type="NCBI Taxonomy" id="1082851"/>
    <lineage>
        <taxon>Bacteria</taxon>
        <taxon>Pseudomonadati</taxon>
        <taxon>Pseudomonadota</taxon>
        <taxon>Betaproteobacteria</taxon>
        <taxon>Burkholderiales</taxon>
        <taxon>Comamonadaceae</taxon>
        <taxon>Comamonas</taxon>
    </lineage>
</organism>
<evidence type="ECO:0000313" key="2">
    <source>
        <dbReference type="EMBL" id="ARU04868.1"/>
    </source>
</evidence>
<dbReference type="KEGG" id="cser:CCO03_09425"/>
<evidence type="ECO:0000256" key="1">
    <source>
        <dbReference type="ARBA" id="ARBA00022679"/>
    </source>
</evidence>
<dbReference type="RefSeq" id="WP_087280285.1">
    <property type="nucleotide sequence ID" value="NZ_CP021455.1"/>
</dbReference>
<dbReference type="GO" id="GO:0008410">
    <property type="term" value="F:CoA-transferase activity"/>
    <property type="evidence" value="ECO:0007669"/>
    <property type="project" value="TreeGrafter"/>
</dbReference>
<dbReference type="InterPro" id="IPR003673">
    <property type="entry name" value="CoA-Trfase_fam_III"/>
</dbReference>
<dbReference type="AlphaFoldDB" id="A0A1Y0EN70"/>
<dbReference type="Proteomes" id="UP000196138">
    <property type="component" value="Chromosome"/>
</dbReference>
<protein>
    <submittedName>
        <fullName evidence="2">CoA transferase</fullName>
    </submittedName>
</protein>